<dbReference type="InterPro" id="IPR019734">
    <property type="entry name" value="TPR_rpt"/>
</dbReference>
<comment type="caution">
    <text evidence="2">The sequence shown here is derived from an EMBL/GenBank/DDBJ whole genome shotgun (WGS) entry which is preliminary data.</text>
</comment>
<reference evidence="2 3" key="1">
    <citation type="journal article" date="2014" name="Nature">
        <title>An environmental bacterial taxon with a large and distinct metabolic repertoire.</title>
        <authorList>
            <person name="Wilson M.C."/>
            <person name="Mori T."/>
            <person name="Ruckert C."/>
            <person name="Uria A.R."/>
            <person name="Helf M.J."/>
            <person name="Takada K."/>
            <person name="Gernert C."/>
            <person name="Steffens U.A."/>
            <person name="Heycke N."/>
            <person name="Schmitt S."/>
            <person name="Rinke C."/>
            <person name="Helfrich E.J."/>
            <person name="Brachmann A.O."/>
            <person name="Gurgui C."/>
            <person name="Wakimoto T."/>
            <person name="Kracht M."/>
            <person name="Crusemann M."/>
            <person name="Hentschel U."/>
            <person name="Abe I."/>
            <person name="Matsunaga S."/>
            <person name="Kalinowski J."/>
            <person name="Takeyama H."/>
            <person name="Piel J."/>
        </authorList>
    </citation>
    <scope>NUCLEOTIDE SEQUENCE [LARGE SCALE GENOMIC DNA]</scope>
    <source>
        <strain evidence="3">TSY1</strain>
    </source>
</reference>
<sequence length="607" mass="69360">MQPTILKLFYLGLLAITIVWGGGAVAEAQPDPNRIEYWRSRFRELKPAEDPRVQKAHDIFQRLIQVAGRRSDVHPKLFIIQNGRWDITLPIALSQGWIVLSKRVLDICYREPNKGDDRLAFILGHELSHQLLGDVWHLRFFQGVANDRLAQHLLDDVRHQFSKTEHVLARELRADESGIIYATMAGFDPHAIITEDNRVNFFVDWVRALNPGFPADQLHPTLRQRAEELKAHLRRVVDQTALFQAGLWWYYAGDYPQAIQAFTQFRSLFPSREVIHNLATSHHRLALQMYRAWKPGQSPVPFQMSMAIDPETRASKIYQMNRTARFRSLSEPVDRETLFRQHLDQAIQLYNEALQLERSYVASARNLGNALIVRGIQGTGADRQADLSEAVMRLSRALKYKSTDAAILTTLGVAFYYEGRIDRAKTYLQQARSLAPGHAAPICNLGQIAQREDRHTETQHYQRQCQQLRSAHSMPPSAARHLSPEHLQELVIGDYIPSHWQTQKRSTFELNSNAYYRLETYAPGITTLTRSGEIIMAMAHPDYPGQSGHGIRVGSSGHDVLASYGPPTRRLLTTNGQSWSYDARGIAFQLTNHRVVSWLIYPETLSR</sequence>
<keyword evidence="1" id="KW-0802">TPR repeat</keyword>
<dbReference type="AlphaFoldDB" id="W4LV80"/>
<name>W4LV80_ENTF1</name>
<evidence type="ECO:0000313" key="3">
    <source>
        <dbReference type="Proteomes" id="UP000019141"/>
    </source>
</evidence>
<accession>W4LV80</accession>
<feature type="repeat" description="TPR" evidence="1">
    <location>
        <begin position="405"/>
        <end position="438"/>
    </location>
</feature>
<keyword evidence="3" id="KW-1185">Reference proteome</keyword>
<dbReference type="SUPFAM" id="SSF48452">
    <property type="entry name" value="TPR-like"/>
    <property type="match status" value="2"/>
</dbReference>
<dbReference type="HOGENOM" id="CLU_481261_0_0_7"/>
<dbReference type="Pfam" id="PF13174">
    <property type="entry name" value="TPR_6"/>
    <property type="match status" value="2"/>
</dbReference>
<organism evidence="2 3">
    <name type="scientific">Entotheonella factor</name>
    <dbReference type="NCBI Taxonomy" id="1429438"/>
    <lineage>
        <taxon>Bacteria</taxon>
        <taxon>Pseudomonadati</taxon>
        <taxon>Nitrospinota/Tectimicrobiota group</taxon>
        <taxon>Candidatus Tectimicrobiota</taxon>
        <taxon>Candidatus Entotheonellia</taxon>
        <taxon>Candidatus Entotheonellales</taxon>
        <taxon>Candidatus Entotheonellaceae</taxon>
        <taxon>Candidatus Entotheonella</taxon>
    </lineage>
</organism>
<dbReference type="EMBL" id="AZHW01000202">
    <property type="protein sequence ID" value="ETX01780.1"/>
    <property type="molecule type" value="Genomic_DNA"/>
</dbReference>
<dbReference type="PROSITE" id="PS50005">
    <property type="entry name" value="TPR"/>
    <property type="match status" value="2"/>
</dbReference>
<feature type="repeat" description="TPR" evidence="1">
    <location>
        <begin position="239"/>
        <end position="272"/>
    </location>
</feature>
<dbReference type="InterPro" id="IPR011990">
    <property type="entry name" value="TPR-like_helical_dom_sf"/>
</dbReference>
<evidence type="ECO:0000256" key="1">
    <source>
        <dbReference type="PROSITE-ProRule" id="PRU00339"/>
    </source>
</evidence>
<evidence type="ECO:0008006" key="4">
    <source>
        <dbReference type="Google" id="ProtNLM"/>
    </source>
</evidence>
<dbReference type="Gene3D" id="1.25.40.10">
    <property type="entry name" value="Tetratricopeptide repeat domain"/>
    <property type="match status" value="1"/>
</dbReference>
<gene>
    <name evidence="2" type="ORF">ETSY1_06060</name>
</gene>
<proteinExistence type="predicted"/>
<evidence type="ECO:0000313" key="2">
    <source>
        <dbReference type="EMBL" id="ETX01780.1"/>
    </source>
</evidence>
<protein>
    <recommendedName>
        <fullName evidence="4">Peptidase M48 domain-containing protein</fullName>
    </recommendedName>
</protein>
<dbReference type="SMART" id="SM00028">
    <property type="entry name" value="TPR"/>
    <property type="match status" value="2"/>
</dbReference>
<dbReference type="Proteomes" id="UP000019141">
    <property type="component" value="Unassembled WGS sequence"/>
</dbReference>